<evidence type="ECO:0000256" key="2">
    <source>
        <dbReference type="SAM" id="SignalP"/>
    </source>
</evidence>
<keyword evidence="4" id="KW-1185">Reference proteome</keyword>
<dbReference type="OrthoDB" id="6334181at2759"/>
<accession>A0A423TZ53</accession>
<proteinExistence type="predicted"/>
<feature type="signal peptide" evidence="2">
    <location>
        <begin position="1"/>
        <end position="25"/>
    </location>
</feature>
<keyword evidence="2" id="KW-0732">Signal</keyword>
<evidence type="ECO:0000313" key="3">
    <source>
        <dbReference type="EMBL" id="ROT81721.1"/>
    </source>
</evidence>
<dbReference type="AlphaFoldDB" id="A0A423TZ53"/>
<feature type="chain" id="PRO_5019532537" evidence="2">
    <location>
        <begin position="26"/>
        <end position="144"/>
    </location>
</feature>
<feature type="region of interest" description="Disordered" evidence="1">
    <location>
        <begin position="37"/>
        <end position="78"/>
    </location>
</feature>
<sequence>MKQNLGLTLSLSALVMATTMALSLAHPGYNFPPEVLNDPPMPFRDDPERPAYPPTSGFKRGFWEKRTGTQASRDGFDPELEVADYPVQEDWLRRGRIPTGPAADKRGFGSMMPQYLVNMYRPDVLNNLPKSLFSRTRPSTDRGR</sequence>
<comment type="caution">
    <text evidence="3">The sequence shown here is derived from an EMBL/GenBank/DDBJ whole genome shotgun (WGS) entry which is preliminary data.</text>
</comment>
<protein>
    <submittedName>
        <fullName evidence="3">Uncharacterized protein</fullName>
    </submittedName>
</protein>
<evidence type="ECO:0000313" key="4">
    <source>
        <dbReference type="Proteomes" id="UP000283509"/>
    </source>
</evidence>
<organism evidence="3 4">
    <name type="scientific">Penaeus vannamei</name>
    <name type="common">Whiteleg shrimp</name>
    <name type="synonym">Litopenaeus vannamei</name>
    <dbReference type="NCBI Taxonomy" id="6689"/>
    <lineage>
        <taxon>Eukaryota</taxon>
        <taxon>Metazoa</taxon>
        <taxon>Ecdysozoa</taxon>
        <taxon>Arthropoda</taxon>
        <taxon>Crustacea</taxon>
        <taxon>Multicrustacea</taxon>
        <taxon>Malacostraca</taxon>
        <taxon>Eumalacostraca</taxon>
        <taxon>Eucarida</taxon>
        <taxon>Decapoda</taxon>
        <taxon>Dendrobranchiata</taxon>
        <taxon>Penaeoidea</taxon>
        <taxon>Penaeidae</taxon>
        <taxon>Penaeus</taxon>
    </lineage>
</organism>
<dbReference type="EMBL" id="QCYY01000928">
    <property type="protein sequence ID" value="ROT81721.1"/>
    <property type="molecule type" value="Genomic_DNA"/>
</dbReference>
<gene>
    <name evidence="3" type="ORF">C7M84_025113</name>
</gene>
<reference evidence="3 4" key="1">
    <citation type="submission" date="2018-04" db="EMBL/GenBank/DDBJ databases">
        <authorList>
            <person name="Zhang X."/>
            <person name="Yuan J."/>
            <person name="Li F."/>
            <person name="Xiang J."/>
        </authorList>
    </citation>
    <scope>NUCLEOTIDE SEQUENCE [LARGE SCALE GENOMIC DNA]</scope>
    <source>
        <tissue evidence="3">Muscle</tissue>
    </source>
</reference>
<name>A0A423TZ53_PENVA</name>
<reference evidence="3 4" key="2">
    <citation type="submission" date="2019-01" db="EMBL/GenBank/DDBJ databases">
        <title>The decoding of complex shrimp genome reveals the adaptation for benthos swimmer, frequently molting mechanism and breeding impact on genome.</title>
        <authorList>
            <person name="Sun Y."/>
            <person name="Gao Y."/>
            <person name="Yu Y."/>
        </authorList>
    </citation>
    <scope>NUCLEOTIDE SEQUENCE [LARGE SCALE GENOMIC DNA]</scope>
    <source>
        <tissue evidence="3">Muscle</tissue>
    </source>
</reference>
<dbReference type="Proteomes" id="UP000283509">
    <property type="component" value="Unassembled WGS sequence"/>
</dbReference>
<feature type="non-terminal residue" evidence="3">
    <location>
        <position position="144"/>
    </location>
</feature>
<evidence type="ECO:0000256" key="1">
    <source>
        <dbReference type="SAM" id="MobiDB-lite"/>
    </source>
</evidence>